<feature type="non-terminal residue" evidence="1">
    <location>
        <position position="1"/>
    </location>
</feature>
<organism evidence="1 2">
    <name type="scientific">Silurus meridionalis</name>
    <name type="common">Southern catfish</name>
    <name type="synonym">Silurus soldatovi meridionalis</name>
    <dbReference type="NCBI Taxonomy" id="175797"/>
    <lineage>
        <taxon>Eukaryota</taxon>
        <taxon>Metazoa</taxon>
        <taxon>Chordata</taxon>
        <taxon>Craniata</taxon>
        <taxon>Vertebrata</taxon>
        <taxon>Euteleostomi</taxon>
        <taxon>Actinopterygii</taxon>
        <taxon>Neopterygii</taxon>
        <taxon>Teleostei</taxon>
        <taxon>Ostariophysi</taxon>
        <taxon>Siluriformes</taxon>
        <taxon>Siluridae</taxon>
        <taxon>Silurus</taxon>
    </lineage>
</organism>
<reference evidence="1" key="1">
    <citation type="submission" date="2020-08" db="EMBL/GenBank/DDBJ databases">
        <title>Chromosome-level assembly of Southern catfish (Silurus meridionalis) provides insights into visual adaptation to the nocturnal and benthic lifestyles.</title>
        <authorList>
            <person name="Zhang Y."/>
            <person name="Wang D."/>
            <person name="Peng Z."/>
        </authorList>
    </citation>
    <scope>NUCLEOTIDE SEQUENCE</scope>
    <source>
        <strain evidence="1">SWU-2019-XX</strain>
        <tissue evidence="1">Muscle</tissue>
    </source>
</reference>
<sequence>GSPQRIIRLHTTLSSTSASFTPTTCMSSLNHIHEPPPWPSSFPPTWWLHPQHSSTNIIHVPPLHMSKPSQSHLPHLVTKKSYMRCPSNKIISNLVHPRHSQRKP</sequence>
<dbReference type="Proteomes" id="UP000606274">
    <property type="component" value="Unassembled WGS sequence"/>
</dbReference>
<name>A0A8T0B944_SILME</name>
<evidence type="ECO:0000313" key="1">
    <source>
        <dbReference type="EMBL" id="KAF7703372.1"/>
    </source>
</evidence>
<evidence type="ECO:0000313" key="2">
    <source>
        <dbReference type="Proteomes" id="UP000606274"/>
    </source>
</evidence>
<proteinExistence type="predicted"/>
<dbReference type="AlphaFoldDB" id="A0A8T0B944"/>
<protein>
    <submittedName>
        <fullName evidence="1">Uncharacterized protein</fullName>
    </submittedName>
</protein>
<keyword evidence="2" id="KW-1185">Reference proteome</keyword>
<dbReference type="EMBL" id="JABFDY010000009">
    <property type="protein sequence ID" value="KAF7703372.1"/>
    <property type="molecule type" value="Genomic_DNA"/>
</dbReference>
<gene>
    <name evidence="1" type="ORF">HF521_022379</name>
</gene>
<accession>A0A8T0B944</accession>
<comment type="caution">
    <text evidence="1">The sequence shown here is derived from an EMBL/GenBank/DDBJ whole genome shotgun (WGS) entry which is preliminary data.</text>
</comment>